<dbReference type="EMBL" id="JAAMPC010001590">
    <property type="protein sequence ID" value="KAG2239848.1"/>
    <property type="molecule type" value="Genomic_DNA"/>
</dbReference>
<feature type="transmembrane region" description="Helical" evidence="1">
    <location>
        <begin position="40"/>
        <end position="59"/>
    </location>
</feature>
<comment type="caution">
    <text evidence="2">The sequence shown here is derived from an EMBL/GenBank/DDBJ whole genome shotgun (WGS) entry which is preliminary data.</text>
</comment>
<protein>
    <submittedName>
        <fullName evidence="2">Uncharacterized protein</fullName>
    </submittedName>
</protein>
<evidence type="ECO:0000256" key="1">
    <source>
        <dbReference type="SAM" id="Phobius"/>
    </source>
</evidence>
<sequence length="61" mass="7289">MNITGHINLGRVLRGRRREVMGKTRCEEWKLRRLPRRIRSVLLFWVVPLIDCTMGMIRLQG</sequence>
<keyword evidence="1" id="KW-1133">Transmembrane helix</keyword>
<evidence type="ECO:0000313" key="3">
    <source>
        <dbReference type="Proteomes" id="UP000886595"/>
    </source>
</evidence>
<organism evidence="2 3">
    <name type="scientific">Brassica carinata</name>
    <name type="common">Ethiopian mustard</name>
    <name type="synonym">Abyssinian cabbage</name>
    <dbReference type="NCBI Taxonomy" id="52824"/>
    <lineage>
        <taxon>Eukaryota</taxon>
        <taxon>Viridiplantae</taxon>
        <taxon>Streptophyta</taxon>
        <taxon>Embryophyta</taxon>
        <taxon>Tracheophyta</taxon>
        <taxon>Spermatophyta</taxon>
        <taxon>Magnoliopsida</taxon>
        <taxon>eudicotyledons</taxon>
        <taxon>Gunneridae</taxon>
        <taxon>Pentapetalae</taxon>
        <taxon>rosids</taxon>
        <taxon>malvids</taxon>
        <taxon>Brassicales</taxon>
        <taxon>Brassicaceae</taxon>
        <taxon>Brassiceae</taxon>
        <taxon>Brassica</taxon>
    </lineage>
</organism>
<dbReference type="Proteomes" id="UP000886595">
    <property type="component" value="Unassembled WGS sequence"/>
</dbReference>
<name>A0A8X7NXB7_BRACI</name>
<keyword evidence="3" id="KW-1185">Reference proteome</keyword>
<dbReference type="OrthoDB" id="1131234at2759"/>
<keyword evidence="1" id="KW-0472">Membrane</keyword>
<keyword evidence="1" id="KW-0812">Transmembrane</keyword>
<dbReference type="AlphaFoldDB" id="A0A8X7NXB7"/>
<reference evidence="2 3" key="1">
    <citation type="submission" date="2020-02" db="EMBL/GenBank/DDBJ databases">
        <authorList>
            <person name="Ma Q."/>
            <person name="Huang Y."/>
            <person name="Song X."/>
            <person name="Pei D."/>
        </authorList>
    </citation>
    <scope>NUCLEOTIDE SEQUENCE [LARGE SCALE GENOMIC DNA]</scope>
    <source>
        <strain evidence="2">Sxm20200214</strain>
        <tissue evidence="2">Leaf</tissue>
    </source>
</reference>
<gene>
    <name evidence="2" type="ORF">Bca52824_091374</name>
</gene>
<proteinExistence type="predicted"/>
<evidence type="ECO:0000313" key="2">
    <source>
        <dbReference type="EMBL" id="KAG2239848.1"/>
    </source>
</evidence>
<accession>A0A8X7NXB7</accession>